<comment type="caution">
    <text evidence="1">The sequence shown here is derived from an EMBL/GenBank/DDBJ whole genome shotgun (WGS) entry which is preliminary data.</text>
</comment>
<protein>
    <submittedName>
        <fullName evidence="1">15994_t:CDS:1</fullName>
    </submittedName>
</protein>
<sequence length="187" mass="21311">MSYSNWIKVAIEQDYITLYDFSSFGKLEFIGGGGCGAVFHAIREHESVALKCLHNGFANDSQNHDEFFEHNKSILVHNDVRLMITDFGLSKSLESDAGPIADGIFTVWFSENCQVALYVIYGNHKTPIDMTPANFMNLYHEAWNYEPTLRPSINNITDRLESVQMVPVYRSEDNQDQFNDIDISINT</sequence>
<evidence type="ECO:0000313" key="1">
    <source>
        <dbReference type="EMBL" id="CAG8644271.1"/>
    </source>
</evidence>
<evidence type="ECO:0000313" key="2">
    <source>
        <dbReference type="Proteomes" id="UP000789366"/>
    </source>
</evidence>
<dbReference type="Proteomes" id="UP000789366">
    <property type="component" value="Unassembled WGS sequence"/>
</dbReference>
<accession>A0ACA9NB22</accession>
<proteinExistence type="predicted"/>
<reference evidence="1" key="1">
    <citation type="submission" date="2021-06" db="EMBL/GenBank/DDBJ databases">
        <authorList>
            <person name="Kallberg Y."/>
            <person name="Tangrot J."/>
            <person name="Rosling A."/>
        </authorList>
    </citation>
    <scope>NUCLEOTIDE SEQUENCE</scope>
    <source>
        <strain evidence="1">28 12/20/2015</strain>
    </source>
</reference>
<dbReference type="EMBL" id="CAJVPW010013358">
    <property type="protein sequence ID" value="CAG8644271.1"/>
    <property type="molecule type" value="Genomic_DNA"/>
</dbReference>
<organism evidence="1 2">
    <name type="scientific">Cetraspora pellucida</name>
    <dbReference type="NCBI Taxonomy" id="1433469"/>
    <lineage>
        <taxon>Eukaryota</taxon>
        <taxon>Fungi</taxon>
        <taxon>Fungi incertae sedis</taxon>
        <taxon>Mucoromycota</taxon>
        <taxon>Glomeromycotina</taxon>
        <taxon>Glomeromycetes</taxon>
        <taxon>Diversisporales</taxon>
        <taxon>Gigasporaceae</taxon>
        <taxon>Cetraspora</taxon>
    </lineage>
</organism>
<keyword evidence="2" id="KW-1185">Reference proteome</keyword>
<gene>
    <name evidence="1" type="ORF">SPELUC_LOCUS8684</name>
</gene>
<feature type="non-terminal residue" evidence="1">
    <location>
        <position position="187"/>
    </location>
</feature>
<name>A0ACA9NB22_9GLOM</name>